<protein>
    <submittedName>
        <fullName evidence="1">Uncharacterized protein</fullName>
    </submittedName>
</protein>
<proteinExistence type="predicted"/>
<dbReference type="EMBL" id="CP017786">
    <property type="protein sequence ID" value="AOZ88320.1"/>
    <property type="molecule type" value="Genomic_DNA"/>
</dbReference>
<evidence type="ECO:0000313" key="2">
    <source>
        <dbReference type="Proteomes" id="UP000177709"/>
    </source>
</evidence>
<gene>
    <name evidence="1" type="ORF">BK049_06185</name>
</gene>
<reference evidence="1 2" key="1">
    <citation type="submission" date="2016-10" db="EMBL/GenBank/DDBJ databases">
        <title>Whole genome sequence of hyper active fibrinolysis bacterium Bacillus pumilus strain VV3 isolated from fermented rice.</title>
        <authorList>
            <person name="Mariadas V.A."/>
            <person name="Vijayaraghavan P."/>
            <person name="Dhandapani V."/>
        </authorList>
    </citation>
    <scope>NUCLEOTIDE SEQUENCE [LARGE SCALE GENOMIC DNA]</scope>
    <source>
        <strain evidence="1 2">VV3</strain>
    </source>
</reference>
<dbReference type="KEGG" id="bxi:BK049_06185"/>
<sequence>MIIKKVMRSDKCMRIKKEKEFQEVDGQLDQVMKTDVVHFSNEQSIQVKIHHTASSRRQGIVLLSENGFIVGGDKVSTLIFWENTENDEHMVTCVGGTMNLFNIWEEERMPGYHDRGSGMKVEKNHNGFVYHCYDRYTKEKDTSMIFSISFLSEGFCKTDE</sequence>
<dbReference type="AlphaFoldDB" id="A0AAC9IEW8"/>
<accession>A0AAC9IEW8</accession>
<name>A0AAC9IEW8_9BACI</name>
<organism evidence="1 2">
    <name type="scientific">Bacillus xiamenensis</name>
    <dbReference type="NCBI Taxonomy" id="1178537"/>
    <lineage>
        <taxon>Bacteria</taxon>
        <taxon>Bacillati</taxon>
        <taxon>Bacillota</taxon>
        <taxon>Bacilli</taxon>
        <taxon>Bacillales</taxon>
        <taxon>Bacillaceae</taxon>
        <taxon>Bacillus</taxon>
    </lineage>
</organism>
<evidence type="ECO:0000313" key="1">
    <source>
        <dbReference type="EMBL" id="AOZ88320.1"/>
    </source>
</evidence>
<dbReference type="Proteomes" id="UP000177709">
    <property type="component" value="Chromosome"/>
</dbReference>